<comment type="catalytic activity">
    <reaction evidence="5 6">
        <text>dTDP-beta-L-rhamnose + NADP(+) = dTDP-4-dehydro-beta-L-rhamnose + NADPH + H(+)</text>
        <dbReference type="Rhea" id="RHEA:21796"/>
        <dbReference type="ChEBI" id="CHEBI:15378"/>
        <dbReference type="ChEBI" id="CHEBI:57510"/>
        <dbReference type="ChEBI" id="CHEBI:57783"/>
        <dbReference type="ChEBI" id="CHEBI:58349"/>
        <dbReference type="ChEBI" id="CHEBI:62830"/>
        <dbReference type="EC" id="1.1.1.133"/>
    </reaction>
</comment>
<comment type="similarity">
    <text evidence="2 6">Belongs to the dTDP-4-dehydrorhamnose reductase family.</text>
</comment>
<evidence type="ECO:0000256" key="5">
    <source>
        <dbReference type="ARBA" id="ARBA00048200"/>
    </source>
</evidence>
<dbReference type="InterPro" id="IPR029903">
    <property type="entry name" value="RmlD-like-bd"/>
</dbReference>
<organism evidence="8 9">
    <name type="scientific">Pseudoalteromonas phenolica</name>
    <dbReference type="NCBI Taxonomy" id="161398"/>
    <lineage>
        <taxon>Bacteria</taxon>
        <taxon>Pseudomonadati</taxon>
        <taxon>Pseudomonadota</taxon>
        <taxon>Gammaproteobacteria</taxon>
        <taxon>Alteromonadales</taxon>
        <taxon>Pseudoalteromonadaceae</taxon>
        <taxon>Pseudoalteromonas</taxon>
    </lineage>
</organism>
<dbReference type="InterPro" id="IPR005913">
    <property type="entry name" value="dTDP_dehydrorham_reduct"/>
</dbReference>
<dbReference type="Gene3D" id="3.40.50.720">
    <property type="entry name" value="NAD(P)-binding Rossmann-like Domain"/>
    <property type="match status" value="1"/>
</dbReference>
<evidence type="ECO:0000313" key="8">
    <source>
        <dbReference type="EMBL" id="TMP78763.1"/>
    </source>
</evidence>
<comment type="caution">
    <text evidence="8">The sequence shown here is derived from an EMBL/GenBank/DDBJ whole genome shotgun (WGS) entry which is preliminary data.</text>
</comment>
<keyword evidence="6" id="KW-0521">NADP</keyword>
<dbReference type="GO" id="GO:0019305">
    <property type="term" value="P:dTDP-rhamnose biosynthetic process"/>
    <property type="evidence" value="ECO:0007669"/>
    <property type="project" value="UniProtKB-UniPathway"/>
</dbReference>
<dbReference type="EC" id="1.1.1.133" evidence="3 6"/>
<sequence length="288" mass="31945">MNALIVGKNGQVAWELMQTCPEHINAVALGRGDIDITSQENIESAIVAHKPSVIINASAYTAVDKAESDQENAYLINATAVEFLAKAACKHNIRLLHISTDFVFDGSKNTPYQVDDKTNPINVYGASKLAGEEAIKQNYPQNSSIVRTSWVYSSHGNNFVKTMLRLMSEKETLNVVSDQIGCPTNASGLAKYLWQLAEQESLDQVYHYSDLGVASWYDFAVAIQDIAFEKGLLEKKISIQPIPASAYPTPAKRPSFSLMYKKVSSTHDKHWHASLACMLLKIQEIHQR</sequence>
<name>A0A5S3YQ10_9GAMM</name>
<accession>A0A5S3YQ10</accession>
<dbReference type="OrthoDB" id="9803892at2"/>
<keyword evidence="6" id="KW-0560">Oxidoreductase</keyword>
<dbReference type="Proteomes" id="UP000307362">
    <property type="component" value="Unassembled WGS sequence"/>
</dbReference>
<dbReference type="AlphaFoldDB" id="A0A5S3YQ10"/>
<dbReference type="GO" id="GO:0009243">
    <property type="term" value="P:O antigen biosynthetic process"/>
    <property type="evidence" value="ECO:0007669"/>
    <property type="project" value="UniProtKB-UniPathway"/>
</dbReference>
<protein>
    <recommendedName>
        <fullName evidence="4 6">dTDP-4-dehydrorhamnose reductase</fullName>
        <ecNumber evidence="3 6">1.1.1.133</ecNumber>
    </recommendedName>
</protein>
<dbReference type="PANTHER" id="PTHR10491:SF4">
    <property type="entry name" value="METHIONINE ADENOSYLTRANSFERASE 2 SUBUNIT BETA"/>
    <property type="match status" value="1"/>
</dbReference>
<evidence type="ECO:0000256" key="6">
    <source>
        <dbReference type="RuleBase" id="RU364082"/>
    </source>
</evidence>
<dbReference type="NCBIfam" id="TIGR01214">
    <property type="entry name" value="rmlD"/>
    <property type="match status" value="1"/>
</dbReference>
<dbReference type="GO" id="GO:0008831">
    <property type="term" value="F:dTDP-4-dehydrorhamnose reductase activity"/>
    <property type="evidence" value="ECO:0007669"/>
    <property type="project" value="UniProtKB-EC"/>
</dbReference>
<dbReference type="CDD" id="cd05254">
    <property type="entry name" value="dTDP_HR_like_SDR_e"/>
    <property type="match status" value="1"/>
</dbReference>
<dbReference type="EMBL" id="PNCM01000035">
    <property type="protein sequence ID" value="TMP78763.1"/>
    <property type="molecule type" value="Genomic_DNA"/>
</dbReference>
<evidence type="ECO:0000256" key="2">
    <source>
        <dbReference type="ARBA" id="ARBA00010944"/>
    </source>
</evidence>
<dbReference type="UniPathway" id="UPA00124"/>
<comment type="function">
    <text evidence="6">Catalyzes the reduction of dTDP-6-deoxy-L-lyxo-4-hexulose to yield dTDP-L-rhamnose.</text>
</comment>
<dbReference type="UniPathway" id="UPA00281"/>
<feature type="domain" description="RmlD-like substrate binding" evidence="7">
    <location>
        <begin position="1"/>
        <end position="280"/>
    </location>
</feature>
<reference evidence="9" key="2">
    <citation type="submission" date="2019-06" db="EMBL/GenBank/DDBJ databases">
        <title>Co-occurence of chitin degradation, pigmentation and bioactivity in marine Pseudoalteromonas.</title>
        <authorList>
            <person name="Sonnenschein E.C."/>
            <person name="Bech P.K."/>
        </authorList>
    </citation>
    <scope>NUCLEOTIDE SEQUENCE [LARGE SCALE GENOMIC DNA]</scope>
    <source>
        <strain evidence="9">S1189</strain>
    </source>
</reference>
<gene>
    <name evidence="8" type="primary">rfbD</name>
    <name evidence="8" type="ORF">CWB73_15880</name>
</gene>
<dbReference type="RefSeq" id="WP_138568517.1">
    <property type="nucleotide sequence ID" value="NZ_PNCM01000035.1"/>
</dbReference>
<proteinExistence type="inferred from homology"/>
<evidence type="ECO:0000256" key="4">
    <source>
        <dbReference type="ARBA" id="ARBA00017099"/>
    </source>
</evidence>
<reference evidence="8 9" key="1">
    <citation type="submission" date="2017-12" db="EMBL/GenBank/DDBJ databases">
        <authorList>
            <person name="Paulsen S."/>
            <person name="Gram L.K."/>
        </authorList>
    </citation>
    <scope>NUCLEOTIDE SEQUENCE [LARGE SCALE GENOMIC DNA]</scope>
    <source>
        <strain evidence="8 9">S1189</strain>
    </source>
</reference>
<comment type="cofactor">
    <cofactor evidence="6">
        <name>Mg(2+)</name>
        <dbReference type="ChEBI" id="CHEBI:18420"/>
    </cofactor>
    <text evidence="6">Binds 1 Mg(2+) ion per monomer.</text>
</comment>
<evidence type="ECO:0000256" key="3">
    <source>
        <dbReference type="ARBA" id="ARBA00012929"/>
    </source>
</evidence>
<comment type="pathway">
    <text evidence="1 6">Carbohydrate biosynthesis; dTDP-L-rhamnose biosynthesis.</text>
</comment>
<dbReference type="PANTHER" id="PTHR10491">
    <property type="entry name" value="DTDP-4-DEHYDRORHAMNOSE REDUCTASE"/>
    <property type="match status" value="1"/>
</dbReference>
<dbReference type="Gene3D" id="3.90.25.10">
    <property type="entry name" value="UDP-galactose 4-epimerase, domain 1"/>
    <property type="match status" value="1"/>
</dbReference>
<dbReference type="FunFam" id="3.40.50.720:FF:000159">
    <property type="entry name" value="dTDP-4-dehydrorhamnose reductase"/>
    <property type="match status" value="1"/>
</dbReference>
<evidence type="ECO:0000259" key="7">
    <source>
        <dbReference type="Pfam" id="PF04321"/>
    </source>
</evidence>
<evidence type="ECO:0000256" key="1">
    <source>
        <dbReference type="ARBA" id="ARBA00004781"/>
    </source>
</evidence>
<evidence type="ECO:0000313" key="9">
    <source>
        <dbReference type="Proteomes" id="UP000307362"/>
    </source>
</evidence>
<dbReference type="InterPro" id="IPR036291">
    <property type="entry name" value="NAD(P)-bd_dom_sf"/>
</dbReference>
<dbReference type="GO" id="GO:0005829">
    <property type="term" value="C:cytosol"/>
    <property type="evidence" value="ECO:0007669"/>
    <property type="project" value="TreeGrafter"/>
</dbReference>
<dbReference type="SUPFAM" id="SSF51735">
    <property type="entry name" value="NAD(P)-binding Rossmann-fold domains"/>
    <property type="match status" value="1"/>
</dbReference>
<dbReference type="Pfam" id="PF04321">
    <property type="entry name" value="RmlD_sub_bind"/>
    <property type="match status" value="1"/>
</dbReference>